<protein>
    <recommendedName>
        <fullName evidence="3">histidine kinase</fullName>
        <ecNumber evidence="3">2.7.13.3</ecNumber>
    </recommendedName>
</protein>
<dbReference type="CDD" id="cd00082">
    <property type="entry name" value="HisKA"/>
    <property type="match status" value="1"/>
</dbReference>
<dbReference type="PANTHER" id="PTHR43711:SF31">
    <property type="entry name" value="HISTIDINE KINASE"/>
    <property type="match status" value="1"/>
</dbReference>
<dbReference type="InterPro" id="IPR004358">
    <property type="entry name" value="Sig_transdc_His_kin-like_C"/>
</dbReference>
<evidence type="ECO:0000313" key="11">
    <source>
        <dbReference type="Proteomes" id="UP000612899"/>
    </source>
</evidence>
<sequence>MTDANLLQLALRREQDIFEVRQRGREAAAALGLEHQDQIRIATALSDIGRQMLVHAPNVEVRFTVTGEPPNLRILMHTKGHLDGQTIAPVGRLVDVLELTSDGQGTTVMLSRRLPDDHVSAERVGEVKRMLASSAVASPLDELASQNEHLLSALDEAHRQRDRLEVLNNELEETNRGVMALYLELSSELEETNRGVVALYAELDDKSGQLRAASEAKTRFLANVSHELRAPVTSVIGLLRLISDPGSDPLTAAQAEQIGLIRASAADLLSLVNDLLDLAKAESGRLDPMWTQVDLGQMFKQLRGTLKAVLTTPEVELVVDIPEDGSWIESDEALLSQILRNLLHNAVKFTDRGEVSMRARCEERSWIITVADTGIGIAPAHHERIFEEFYQLPTRQKVRGTGLGLPYARKLVAVLGGSMSMESEPGRGSVFTVTLPVTRQP</sequence>
<evidence type="ECO:0000256" key="2">
    <source>
        <dbReference type="ARBA" id="ARBA00004236"/>
    </source>
</evidence>
<dbReference type="PRINTS" id="PR00344">
    <property type="entry name" value="BCTRLSENSOR"/>
</dbReference>
<dbReference type="InterPro" id="IPR050736">
    <property type="entry name" value="Sensor_HK_Regulatory"/>
</dbReference>
<organism evidence="10 11">
    <name type="scientific">Rhizocola hellebori</name>
    <dbReference type="NCBI Taxonomy" id="1392758"/>
    <lineage>
        <taxon>Bacteria</taxon>
        <taxon>Bacillati</taxon>
        <taxon>Actinomycetota</taxon>
        <taxon>Actinomycetes</taxon>
        <taxon>Micromonosporales</taxon>
        <taxon>Micromonosporaceae</taxon>
        <taxon>Rhizocola</taxon>
    </lineage>
</organism>
<dbReference type="Pfam" id="PF02518">
    <property type="entry name" value="HATPase_c"/>
    <property type="match status" value="1"/>
</dbReference>
<dbReference type="Proteomes" id="UP000612899">
    <property type="component" value="Unassembled WGS sequence"/>
</dbReference>
<comment type="caution">
    <text evidence="10">The sequence shown here is derived from an EMBL/GenBank/DDBJ whole genome shotgun (WGS) entry which is preliminary data.</text>
</comment>
<evidence type="ECO:0000259" key="9">
    <source>
        <dbReference type="PROSITE" id="PS50109"/>
    </source>
</evidence>
<dbReference type="EMBL" id="BONY01000043">
    <property type="protein sequence ID" value="GIH07977.1"/>
    <property type="molecule type" value="Genomic_DNA"/>
</dbReference>
<dbReference type="PANTHER" id="PTHR43711">
    <property type="entry name" value="TWO-COMPONENT HISTIDINE KINASE"/>
    <property type="match status" value="1"/>
</dbReference>
<keyword evidence="8" id="KW-0175">Coiled coil</keyword>
<dbReference type="SMART" id="SM00387">
    <property type="entry name" value="HATPase_c"/>
    <property type="match status" value="1"/>
</dbReference>
<keyword evidence="6 10" id="KW-0418">Kinase</keyword>
<keyword evidence="4" id="KW-0597">Phosphoprotein</keyword>
<dbReference type="PROSITE" id="PS50109">
    <property type="entry name" value="HIS_KIN"/>
    <property type="match status" value="1"/>
</dbReference>
<dbReference type="AlphaFoldDB" id="A0A8J3VJ16"/>
<gene>
    <name evidence="10" type="ORF">Rhe02_60440</name>
</gene>
<accession>A0A8J3VJ16</accession>
<dbReference type="FunFam" id="3.30.565.10:FF:000049">
    <property type="entry name" value="Two-component sensor histidine kinase"/>
    <property type="match status" value="1"/>
</dbReference>
<dbReference type="SUPFAM" id="SSF55874">
    <property type="entry name" value="ATPase domain of HSP90 chaperone/DNA topoisomerase II/histidine kinase"/>
    <property type="match status" value="1"/>
</dbReference>
<keyword evidence="7" id="KW-0902">Two-component regulatory system</keyword>
<dbReference type="SUPFAM" id="SSF47384">
    <property type="entry name" value="Homodimeric domain of signal transducing histidine kinase"/>
    <property type="match status" value="1"/>
</dbReference>
<proteinExistence type="predicted"/>
<dbReference type="EC" id="2.7.13.3" evidence="3"/>
<dbReference type="Gene3D" id="3.30.565.10">
    <property type="entry name" value="Histidine kinase-like ATPase, C-terminal domain"/>
    <property type="match status" value="1"/>
</dbReference>
<dbReference type="InterPro" id="IPR036890">
    <property type="entry name" value="HATPase_C_sf"/>
</dbReference>
<dbReference type="InterPro" id="IPR003594">
    <property type="entry name" value="HATPase_dom"/>
</dbReference>
<dbReference type="InterPro" id="IPR036097">
    <property type="entry name" value="HisK_dim/P_sf"/>
</dbReference>
<comment type="subcellular location">
    <subcellularLocation>
        <location evidence="2">Cell membrane</location>
    </subcellularLocation>
</comment>
<dbReference type="Gene3D" id="1.10.287.130">
    <property type="match status" value="1"/>
</dbReference>
<keyword evidence="5" id="KW-0808">Transferase</keyword>
<dbReference type="SMART" id="SM00388">
    <property type="entry name" value="HisKA"/>
    <property type="match status" value="1"/>
</dbReference>
<dbReference type="GO" id="GO:0000155">
    <property type="term" value="F:phosphorelay sensor kinase activity"/>
    <property type="evidence" value="ECO:0007669"/>
    <property type="project" value="InterPro"/>
</dbReference>
<dbReference type="Pfam" id="PF00512">
    <property type="entry name" value="HisKA"/>
    <property type="match status" value="1"/>
</dbReference>
<keyword evidence="11" id="KW-1185">Reference proteome</keyword>
<evidence type="ECO:0000256" key="4">
    <source>
        <dbReference type="ARBA" id="ARBA00022553"/>
    </source>
</evidence>
<name>A0A8J3VJ16_9ACTN</name>
<dbReference type="InterPro" id="IPR003661">
    <property type="entry name" value="HisK_dim/P_dom"/>
</dbReference>
<dbReference type="CDD" id="cd16922">
    <property type="entry name" value="HATPase_EvgS-ArcB-TorS-like"/>
    <property type="match status" value="1"/>
</dbReference>
<reference evidence="10" key="1">
    <citation type="submission" date="2021-01" db="EMBL/GenBank/DDBJ databases">
        <title>Whole genome shotgun sequence of Rhizocola hellebori NBRC 109834.</title>
        <authorList>
            <person name="Komaki H."/>
            <person name="Tamura T."/>
        </authorList>
    </citation>
    <scope>NUCLEOTIDE SEQUENCE</scope>
    <source>
        <strain evidence="10">NBRC 109834</strain>
    </source>
</reference>
<evidence type="ECO:0000256" key="8">
    <source>
        <dbReference type="SAM" id="Coils"/>
    </source>
</evidence>
<dbReference type="GO" id="GO:0005886">
    <property type="term" value="C:plasma membrane"/>
    <property type="evidence" value="ECO:0007669"/>
    <property type="project" value="UniProtKB-SubCell"/>
</dbReference>
<dbReference type="RefSeq" id="WP_203911750.1">
    <property type="nucleotide sequence ID" value="NZ_BONY01000043.1"/>
</dbReference>
<feature type="domain" description="Histidine kinase" evidence="9">
    <location>
        <begin position="223"/>
        <end position="439"/>
    </location>
</feature>
<evidence type="ECO:0000256" key="6">
    <source>
        <dbReference type="ARBA" id="ARBA00022777"/>
    </source>
</evidence>
<evidence type="ECO:0000256" key="7">
    <source>
        <dbReference type="ARBA" id="ARBA00023012"/>
    </source>
</evidence>
<evidence type="ECO:0000256" key="3">
    <source>
        <dbReference type="ARBA" id="ARBA00012438"/>
    </source>
</evidence>
<evidence type="ECO:0000256" key="5">
    <source>
        <dbReference type="ARBA" id="ARBA00022679"/>
    </source>
</evidence>
<evidence type="ECO:0000256" key="1">
    <source>
        <dbReference type="ARBA" id="ARBA00000085"/>
    </source>
</evidence>
<comment type="catalytic activity">
    <reaction evidence="1">
        <text>ATP + protein L-histidine = ADP + protein N-phospho-L-histidine.</text>
        <dbReference type="EC" id="2.7.13.3"/>
    </reaction>
</comment>
<feature type="coiled-coil region" evidence="8">
    <location>
        <begin position="140"/>
        <end position="177"/>
    </location>
</feature>
<dbReference type="InterPro" id="IPR005467">
    <property type="entry name" value="His_kinase_dom"/>
</dbReference>
<evidence type="ECO:0000313" key="10">
    <source>
        <dbReference type="EMBL" id="GIH07977.1"/>
    </source>
</evidence>